<keyword evidence="13" id="KW-1185">Reference proteome</keyword>
<dbReference type="InterPro" id="IPR002403">
    <property type="entry name" value="Cyt_P450_E_grp-IV"/>
</dbReference>
<keyword evidence="8 10" id="KW-0503">Monooxygenase</keyword>
<evidence type="ECO:0000256" key="4">
    <source>
        <dbReference type="ARBA" id="ARBA00022617"/>
    </source>
</evidence>
<keyword evidence="11" id="KW-1133">Transmembrane helix</keyword>
<proteinExistence type="inferred from homology"/>
<comment type="pathway">
    <text evidence="2">Secondary metabolite biosynthesis.</text>
</comment>
<name>A0A0C2X101_SERVB</name>
<dbReference type="CDD" id="cd11069">
    <property type="entry name" value="CYP_FUM15-like"/>
    <property type="match status" value="1"/>
</dbReference>
<dbReference type="GO" id="GO:0004497">
    <property type="term" value="F:monooxygenase activity"/>
    <property type="evidence" value="ECO:0007669"/>
    <property type="project" value="UniProtKB-KW"/>
</dbReference>
<feature type="binding site" description="axial binding residue" evidence="9">
    <location>
        <position position="490"/>
    </location>
    <ligand>
        <name>heme</name>
        <dbReference type="ChEBI" id="CHEBI:30413"/>
    </ligand>
    <ligandPart>
        <name>Fe</name>
        <dbReference type="ChEBI" id="CHEBI:18248"/>
    </ligandPart>
</feature>
<dbReference type="InterPro" id="IPR017972">
    <property type="entry name" value="Cyt_P450_CS"/>
</dbReference>
<comment type="similarity">
    <text evidence="3 10">Belongs to the cytochrome P450 family.</text>
</comment>
<keyword evidence="7 9" id="KW-0408">Iron</keyword>
<dbReference type="Gene3D" id="1.10.630.10">
    <property type="entry name" value="Cytochrome P450"/>
    <property type="match status" value="1"/>
</dbReference>
<keyword evidence="11" id="KW-0472">Membrane</keyword>
<keyword evidence="5 9" id="KW-0479">Metal-binding</keyword>
<evidence type="ECO:0008006" key="14">
    <source>
        <dbReference type="Google" id="ProtNLM"/>
    </source>
</evidence>
<dbReference type="GO" id="GO:0016705">
    <property type="term" value="F:oxidoreductase activity, acting on paired donors, with incorporation or reduction of molecular oxygen"/>
    <property type="evidence" value="ECO:0007669"/>
    <property type="project" value="InterPro"/>
</dbReference>
<dbReference type="PANTHER" id="PTHR24305">
    <property type="entry name" value="CYTOCHROME P450"/>
    <property type="match status" value="1"/>
</dbReference>
<gene>
    <name evidence="12" type="ORF">M408DRAFT_332466</name>
</gene>
<dbReference type="PANTHER" id="PTHR24305:SF166">
    <property type="entry name" value="CYTOCHROME P450 12A4, MITOCHONDRIAL-RELATED"/>
    <property type="match status" value="1"/>
</dbReference>
<dbReference type="GO" id="GO:0005506">
    <property type="term" value="F:iron ion binding"/>
    <property type="evidence" value="ECO:0007669"/>
    <property type="project" value="InterPro"/>
</dbReference>
<accession>A0A0C2X101</accession>
<dbReference type="EMBL" id="KN824341">
    <property type="protein sequence ID" value="KIM23167.1"/>
    <property type="molecule type" value="Genomic_DNA"/>
</dbReference>
<evidence type="ECO:0000313" key="13">
    <source>
        <dbReference type="Proteomes" id="UP000054097"/>
    </source>
</evidence>
<protein>
    <recommendedName>
        <fullName evidence="14">Cytochrome P450</fullName>
    </recommendedName>
</protein>
<dbReference type="OrthoDB" id="1470350at2759"/>
<organism evidence="12 13">
    <name type="scientific">Serendipita vermifera MAFF 305830</name>
    <dbReference type="NCBI Taxonomy" id="933852"/>
    <lineage>
        <taxon>Eukaryota</taxon>
        <taxon>Fungi</taxon>
        <taxon>Dikarya</taxon>
        <taxon>Basidiomycota</taxon>
        <taxon>Agaricomycotina</taxon>
        <taxon>Agaricomycetes</taxon>
        <taxon>Sebacinales</taxon>
        <taxon>Serendipitaceae</taxon>
        <taxon>Serendipita</taxon>
    </lineage>
</organism>
<evidence type="ECO:0000256" key="6">
    <source>
        <dbReference type="ARBA" id="ARBA00023002"/>
    </source>
</evidence>
<evidence type="ECO:0000256" key="3">
    <source>
        <dbReference type="ARBA" id="ARBA00010617"/>
    </source>
</evidence>
<dbReference type="PRINTS" id="PR00465">
    <property type="entry name" value="EP450IV"/>
</dbReference>
<evidence type="ECO:0000256" key="9">
    <source>
        <dbReference type="PIRSR" id="PIRSR602403-1"/>
    </source>
</evidence>
<dbReference type="GO" id="GO:0020037">
    <property type="term" value="F:heme binding"/>
    <property type="evidence" value="ECO:0007669"/>
    <property type="project" value="InterPro"/>
</dbReference>
<evidence type="ECO:0000256" key="10">
    <source>
        <dbReference type="RuleBase" id="RU000461"/>
    </source>
</evidence>
<dbReference type="PRINTS" id="PR00385">
    <property type="entry name" value="P450"/>
</dbReference>
<keyword evidence="6 10" id="KW-0560">Oxidoreductase</keyword>
<dbReference type="Proteomes" id="UP000054097">
    <property type="component" value="Unassembled WGS sequence"/>
</dbReference>
<comment type="cofactor">
    <cofactor evidence="1 9">
        <name>heme</name>
        <dbReference type="ChEBI" id="CHEBI:30413"/>
    </cofactor>
</comment>
<keyword evidence="11" id="KW-0812">Transmembrane</keyword>
<dbReference type="InterPro" id="IPR050121">
    <property type="entry name" value="Cytochrome_P450_monoxygenase"/>
</dbReference>
<dbReference type="HOGENOM" id="CLU_001570_5_11_1"/>
<evidence type="ECO:0000256" key="11">
    <source>
        <dbReference type="SAM" id="Phobius"/>
    </source>
</evidence>
<dbReference type="Pfam" id="PF00067">
    <property type="entry name" value="p450"/>
    <property type="match status" value="1"/>
</dbReference>
<reference evidence="13" key="2">
    <citation type="submission" date="2015-01" db="EMBL/GenBank/DDBJ databases">
        <title>Evolutionary Origins and Diversification of the Mycorrhizal Mutualists.</title>
        <authorList>
            <consortium name="DOE Joint Genome Institute"/>
            <consortium name="Mycorrhizal Genomics Consortium"/>
            <person name="Kohler A."/>
            <person name="Kuo A."/>
            <person name="Nagy L.G."/>
            <person name="Floudas D."/>
            <person name="Copeland A."/>
            <person name="Barry K.W."/>
            <person name="Cichocki N."/>
            <person name="Veneault-Fourrey C."/>
            <person name="LaButti K."/>
            <person name="Lindquist E.A."/>
            <person name="Lipzen A."/>
            <person name="Lundell T."/>
            <person name="Morin E."/>
            <person name="Murat C."/>
            <person name="Riley R."/>
            <person name="Ohm R."/>
            <person name="Sun H."/>
            <person name="Tunlid A."/>
            <person name="Henrissat B."/>
            <person name="Grigoriev I.V."/>
            <person name="Hibbett D.S."/>
            <person name="Martin F."/>
        </authorList>
    </citation>
    <scope>NUCLEOTIDE SEQUENCE [LARGE SCALE GENOMIC DNA]</scope>
    <source>
        <strain evidence="13">MAFF 305830</strain>
    </source>
</reference>
<evidence type="ECO:0000256" key="5">
    <source>
        <dbReference type="ARBA" id="ARBA00022723"/>
    </source>
</evidence>
<evidence type="ECO:0000256" key="8">
    <source>
        <dbReference type="ARBA" id="ARBA00023033"/>
    </source>
</evidence>
<evidence type="ECO:0000256" key="2">
    <source>
        <dbReference type="ARBA" id="ARBA00005179"/>
    </source>
</evidence>
<keyword evidence="4 9" id="KW-0349">Heme</keyword>
<sequence length="554" mass="62292">MAGLANETLLRTALKLLGLVVGTPCILTLFYVAKVFIGAQSSPLMSLQCPPGGRFLSGHMLMLTRGHSYENLSKWREQYGSLFAIKAVLGQRRSVTTDTKAIAHILANSQKYCKPEAARWHLSYLLGNGMVTAEGHEHRHQRRAINPAFSLTNLKNIFPTFMSKAEQLCDMIRHEVADAKTARVDVLQWSSRAALDIIALSGFNYDLDTLHKGMDGSELATALHRLSSPKTFPIIIFFKIFIPPLRMIQFDHQSRETQHTRGILRNIGVNIIKEKQRQLSLEKTDKEATIEPEYGKGDQDLLSSIVRLNTEAEGENLSMEQMLQQIPTFLVAGHETTANTLAWALFSLSHNQVVQDRLRNEIMASALRESAAISLEDLNALPYLEAVIRETLRFHATVEVITRVATQEDVIPLEKSYVAQDGKLHDQFIVKKGDHIMIPILVINRLKEFWGEDADEFSPDRWLKGAPDTSNAIPGLWSNIMTFSTGNRSCIGYKFAIFELKALLFQLIKNFRFDPAVPYGDVIRNELIVTRPQVKSERDKGAQLPLVITPVAHE</sequence>
<evidence type="ECO:0000313" key="12">
    <source>
        <dbReference type="EMBL" id="KIM23167.1"/>
    </source>
</evidence>
<feature type="transmembrane region" description="Helical" evidence="11">
    <location>
        <begin position="12"/>
        <end position="33"/>
    </location>
</feature>
<dbReference type="InterPro" id="IPR001128">
    <property type="entry name" value="Cyt_P450"/>
</dbReference>
<evidence type="ECO:0000256" key="7">
    <source>
        <dbReference type="ARBA" id="ARBA00023004"/>
    </source>
</evidence>
<dbReference type="InterPro" id="IPR036396">
    <property type="entry name" value="Cyt_P450_sf"/>
</dbReference>
<evidence type="ECO:0000256" key="1">
    <source>
        <dbReference type="ARBA" id="ARBA00001971"/>
    </source>
</evidence>
<reference evidence="12 13" key="1">
    <citation type="submission" date="2014-04" db="EMBL/GenBank/DDBJ databases">
        <authorList>
            <consortium name="DOE Joint Genome Institute"/>
            <person name="Kuo A."/>
            <person name="Zuccaro A."/>
            <person name="Kohler A."/>
            <person name="Nagy L.G."/>
            <person name="Floudas D."/>
            <person name="Copeland A."/>
            <person name="Barry K.W."/>
            <person name="Cichocki N."/>
            <person name="Veneault-Fourrey C."/>
            <person name="LaButti K."/>
            <person name="Lindquist E.A."/>
            <person name="Lipzen A."/>
            <person name="Lundell T."/>
            <person name="Morin E."/>
            <person name="Murat C."/>
            <person name="Sun H."/>
            <person name="Tunlid A."/>
            <person name="Henrissat B."/>
            <person name="Grigoriev I.V."/>
            <person name="Hibbett D.S."/>
            <person name="Martin F."/>
            <person name="Nordberg H.P."/>
            <person name="Cantor M.N."/>
            <person name="Hua S.X."/>
        </authorList>
    </citation>
    <scope>NUCLEOTIDE SEQUENCE [LARGE SCALE GENOMIC DNA]</scope>
    <source>
        <strain evidence="12 13">MAFF 305830</strain>
    </source>
</reference>
<dbReference type="PROSITE" id="PS00086">
    <property type="entry name" value="CYTOCHROME_P450"/>
    <property type="match status" value="1"/>
</dbReference>
<dbReference type="SUPFAM" id="SSF48264">
    <property type="entry name" value="Cytochrome P450"/>
    <property type="match status" value="1"/>
</dbReference>
<dbReference type="STRING" id="933852.A0A0C2X101"/>
<dbReference type="AlphaFoldDB" id="A0A0C2X101"/>